<dbReference type="Proteomes" id="UP000010478">
    <property type="component" value="Plasmid pOSC7112.04"/>
</dbReference>
<gene>
    <name evidence="2" type="ORF">Osc7112_6880</name>
</gene>
<evidence type="ECO:0000313" key="3">
    <source>
        <dbReference type="Proteomes" id="UP000010478"/>
    </source>
</evidence>
<geneLocation type="plasmid" evidence="2 3">
    <name>pOSC7112.04</name>
</geneLocation>
<proteinExistence type="predicted"/>
<keyword evidence="3" id="KW-1185">Reference proteome</keyword>
<keyword evidence="2" id="KW-0614">Plasmid</keyword>
<dbReference type="HOGENOM" id="CLU_2701231_0_0_3"/>
<accession>K9VUV1</accession>
<dbReference type="AlphaFoldDB" id="K9VUV1"/>
<sequence>MNTNYPGEKPSECSNSGYRSDGYQSSGYSSPQKSQQGNFEDGYQENVCDESNLADNAWTDTATRPNPQLELEL</sequence>
<dbReference type="EMBL" id="CP003618">
    <property type="protein sequence ID" value="AFZ10960.1"/>
    <property type="molecule type" value="Genomic_DNA"/>
</dbReference>
<feature type="compositionally biased region" description="Polar residues" evidence="1">
    <location>
        <begin position="12"/>
        <end position="38"/>
    </location>
</feature>
<reference evidence="2 3" key="1">
    <citation type="submission" date="2012-05" db="EMBL/GenBank/DDBJ databases">
        <title>Finished plasmid 4 of genome of Oscillatoria sp. PCC 7112.</title>
        <authorList>
            <consortium name="US DOE Joint Genome Institute"/>
            <person name="Gugger M."/>
            <person name="Coursin T."/>
            <person name="Rippka R."/>
            <person name="Tandeau De Marsac N."/>
            <person name="Huntemann M."/>
            <person name="Wei C.-L."/>
            <person name="Han J."/>
            <person name="Detter J.C."/>
            <person name="Han C."/>
            <person name="Tapia R."/>
            <person name="Davenport K."/>
            <person name="Daligault H."/>
            <person name="Erkkila T."/>
            <person name="Gu W."/>
            <person name="Munk A.C.C."/>
            <person name="Teshima H."/>
            <person name="Xu Y."/>
            <person name="Chain P."/>
            <person name="Chen A."/>
            <person name="Krypides N."/>
            <person name="Mavromatis K."/>
            <person name="Markowitz V."/>
            <person name="Szeto E."/>
            <person name="Ivanova N."/>
            <person name="Mikhailova N."/>
            <person name="Ovchinnikova G."/>
            <person name="Pagani I."/>
            <person name="Pati A."/>
            <person name="Goodwin L."/>
            <person name="Peters L."/>
            <person name="Pitluck S."/>
            <person name="Woyke T."/>
            <person name="Kerfeld C."/>
        </authorList>
    </citation>
    <scope>NUCLEOTIDE SEQUENCE [LARGE SCALE GENOMIC DNA]</scope>
    <source>
        <strain evidence="2 3">PCC 7112</strain>
        <plasmid evidence="2 3">pOSC7112.04</plasmid>
    </source>
</reference>
<dbReference type="OrthoDB" id="583238at2"/>
<protein>
    <submittedName>
        <fullName evidence="2">Uncharacterized protein</fullName>
    </submittedName>
</protein>
<feature type="region of interest" description="Disordered" evidence="1">
    <location>
        <begin position="1"/>
        <end position="73"/>
    </location>
</feature>
<organism evidence="2 3">
    <name type="scientific">Phormidium nigroviride PCC 7112</name>
    <dbReference type="NCBI Taxonomy" id="179408"/>
    <lineage>
        <taxon>Bacteria</taxon>
        <taxon>Bacillati</taxon>
        <taxon>Cyanobacteriota</taxon>
        <taxon>Cyanophyceae</taxon>
        <taxon>Oscillatoriophycideae</taxon>
        <taxon>Oscillatoriales</taxon>
        <taxon>Oscillatoriaceae</taxon>
        <taxon>Phormidium</taxon>
    </lineage>
</organism>
<evidence type="ECO:0000256" key="1">
    <source>
        <dbReference type="SAM" id="MobiDB-lite"/>
    </source>
</evidence>
<evidence type="ECO:0000313" key="2">
    <source>
        <dbReference type="EMBL" id="AFZ10960.1"/>
    </source>
</evidence>
<name>K9VUV1_9CYAN</name>
<dbReference type="KEGG" id="oni:Osc7112_6880"/>
<dbReference type="RefSeq" id="WP_015211834.1">
    <property type="nucleotide sequence ID" value="NC_019764.1"/>
</dbReference>